<dbReference type="Proteomes" id="UP000315689">
    <property type="component" value="Unassembled WGS sequence"/>
</dbReference>
<evidence type="ECO:0000313" key="3">
    <source>
        <dbReference type="Proteomes" id="UP000315689"/>
    </source>
</evidence>
<feature type="transmembrane region" description="Helical" evidence="1">
    <location>
        <begin position="12"/>
        <end position="32"/>
    </location>
</feature>
<comment type="caution">
    <text evidence="2">The sequence shown here is derived from an EMBL/GenBank/DDBJ whole genome shotgun (WGS) entry which is preliminary data.</text>
</comment>
<evidence type="ECO:0000313" key="2">
    <source>
        <dbReference type="EMBL" id="TSC93221.1"/>
    </source>
</evidence>
<feature type="transmembrane region" description="Helical" evidence="1">
    <location>
        <begin position="69"/>
        <end position="89"/>
    </location>
</feature>
<reference evidence="2 3" key="1">
    <citation type="submission" date="2017-07" db="EMBL/GenBank/DDBJ databases">
        <title>Mechanisms for carbon and nitrogen cycling indicate functional differentiation within the Candidate Phyla Radiation.</title>
        <authorList>
            <person name="Danczak R.E."/>
            <person name="Johnston M.D."/>
            <person name="Kenah C."/>
            <person name="Slattery M."/>
            <person name="Wrighton K.C."/>
            <person name="Wilkins M.J."/>
        </authorList>
    </citation>
    <scope>NUCLEOTIDE SEQUENCE [LARGE SCALE GENOMIC DNA]</scope>
    <source>
        <strain evidence="2">Licking1014_7</strain>
    </source>
</reference>
<feature type="transmembrane region" description="Helical" evidence="1">
    <location>
        <begin position="95"/>
        <end position="118"/>
    </location>
</feature>
<keyword evidence="1" id="KW-0472">Membrane</keyword>
<keyword evidence="1" id="KW-0812">Transmembrane</keyword>
<organism evidence="2 3">
    <name type="scientific">Candidatus Berkelbacteria bacterium Licking1014_7</name>
    <dbReference type="NCBI Taxonomy" id="2017147"/>
    <lineage>
        <taxon>Bacteria</taxon>
        <taxon>Candidatus Berkelbacteria</taxon>
    </lineage>
</organism>
<name>A0A554LK31_9BACT</name>
<evidence type="ECO:0000256" key="1">
    <source>
        <dbReference type="SAM" id="Phobius"/>
    </source>
</evidence>
<dbReference type="EMBL" id="VMGK01000005">
    <property type="protein sequence ID" value="TSC93221.1"/>
    <property type="molecule type" value="Genomic_DNA"/>
</dbReference>
<gene>
    <name evidence="2" type="ORF">CEN89_231</name>
</gene>
<sequence length="137" mass="15611">MEFGIYATKGAFMWFALFGLIIGIALGVWLPYEIPIEFTRYTAIGILGILDSIFGAMRADLQHKYNHSIFVSGLIFNMILAVAITYLGDKLSLDLYLAVIIVFTLRIFANIGTIRYWLLSNILGKKRIEEEIREKQL</sequence>
<dbReference type="Pfam" id="PF06947">
    <property type="entry name" value="DUF1290"/>
    <property type="match status" value="1"/>
</dbReference>
<accession>A0A554LK31</accession>
<proteinExistence type="predicted"/>
<evidence type="ECO:0008006" key="4">
    <source>
        <dbReference type="Google" id="ProtNLM"/>
    </source>
</evidence>
<protein>
    <recommendedName>
        <fullName evidence="4">Small basic protein</fullName>
    </recommendedName>
</protein>
<keyword evidence="1" id="KW-1133">Transmembrane helix</keyword>
<dbReference type="AlphaFoldDB" id="A0A554LK31"/>
<dbReference type="InterPro" id="IPR009709">
    <property type="entry name" value="DUF1290"/>
</dbReference>